<sequence length="427" mass="49516">MKRLFLCCFCLGLSYLQAQNNLFFNPEEEAVKDTVHTPSGNLPVIFFDFNPNERITFDKKITFSFNSNSGTSYTTSFLVNTNKGYMGMNKEMMEAMIGIEFPHNENVKVYYRLTHTNGKTYYYIELNGIKQVVNRLPMNEIAVDQTNMSVAKFNRNFSPTGNNLNVSSQNYNSQEYHNVSNATGHENFVYLSNQNETQLNPNSNPKTAGFLGLGYIYNDNKTQLVTRIENEEGSAEIENIENVSIRFDGSNYRKRENIVAEDHERVTNVKEDYLTKKQENINRATNSERTIANKEQEILNTESEMESKRKRAMNKYIEDGAPAEQNSRYALEGFDPKDDIEVKKLECEKRILIIEKKLDRMTNRNPDYTKLQEEKACLEIKIIDYKNAQEEMDQIQERNTNDSHKANVEKMNYYISNVIPNIVAKRC</sequence>
<keyword evidence="4" id="KW-1185">Reference proteome</keyword>
<evidence type="ECO:0000256" key="2">
    <source>
        <dbReference type="SAM" id="SignalP"/>
    </source>
</evidence>
<evidence type="ECO:0000256" key="1">
    <source>
        <dbReference type="SAM" id="Coils"/>
    </source>
</evidence>
<organism evidence="3 4">
    <name type="scientific">Flavobacterium profundi</name>
    <dbReference type="NCBI Taxonomy" id="1774945"/>
    <lineage>
        <taxon>Bacteria</taxon>
        <taxon>Pseudomonadati</taxon>
        <taxon>Bacteroidota</taxon>
        <taxon>Flavobacteriia</taxon>
        <taxon>Flavobacteriales</taxon>
        <taxon>Flavobacteriaceae</taxon>
        <taxon>Flavobacterium</taxon>
    </lineage>
</organism>
<feature type="signal peptide" evidence="2">
    <location>
        <begin position="1"/>
        <end position="18"/>
    </location>
</feature>
<evidence type="ECO:0000313" key="4">
    <source>
        <dbReference type="Proteomes" id="UP000431264"/>
    </source>
</evidence>
<feature type="chain" id="PRO_5026045464" evidence="2">
    <location>
        <begin position="19"/>
        <end position="427"/>
    </location>
</feature>
<keyword evidence="1" id="KW-0175">Coiled coil</keyword>
<name>A0A6I4ITN6_9FLAO</name>
<dbReference type="RefSeq" id="WP_140998655.1">
    <property type="nucleotide sequence ID" value="NZ_VDCZ01000011.1"/>
</dbReference>
<feature type="coiled-coil region" evidence="1">
    <location>
        <begin position="284"/>
        <end position="311"/>
    </location>
</feature>
<dbReference type="Proteomes" id="UP000431264">
    <property type="component" value="Unassembled WGS sequence"/>
</dbReference>
<evidence type="ECO:0000313" key="3">
    <source>
        <dbReference type="EMBL" id="MVO10226.1"/>
    </source>
</evidence>
<keyword evidence="2" id="KW-0732">Signal</keyword>
<dbReference type="AlphaFoldDB" id="A0A6I4ITN6"/>
<dbReference type="EMBL" id="WQLW01000011">
    <property type="protein sequence ID" value="MVO10226.1"/>
    <property type="molecule type" value="Genomic_DNA"/>
</dbReference>
<dbReference type="OrthoDB" id="1490865at2"/>
<feature type="coiled-coil region" evidence="1">
    <location>
        <begin position="368"/>
        <end position="405"/>
    </location>
</feature>
<comment type="caution">
    <text evidence="3">The sequence shown here is derived from an EMBL/GenBank/DDBJ whole genome shotgun (WGS) entry which is preliminary data.</text>
</comment>
<proteinExistence type="predicted"/>
<accession>A0A6I4ITN6</accession>
<gene>
    <name evidence="3" type="ORF">GOQ30_13720</name>
</gene>
<reference evidence="4" key="1">
    <citation type="submission" date="2019-05" db="EMBL/GenBank/DDBJ databases">
        <title>Flavobacterium profundi sp. nov., isolated from a deep-sea seamount.</title>
        <authorList>
            <person name="Zhang D.-C."/>
        </authorList>
    </citation>
    <scope>NUCLEOTIDE SEQUENCE [LARGE SCALE GENOMIC DNA]</scope>
    <source>
        <strain evidence="4">TP390</strain>
    </source>
</reference>
<protein>
    <submittedName>
        <fullName evidence="3">Uncharacterized protein</fullName>
    </submittedName>
</protein>